<keyword evidence="7" id="KW-0769">Symport</keyword>
<comment type="subcellular location">
    <subcellularLocation>
        <location evidence="1">Cell membrane</location>
        <topology evidence="1">Multi-pass membrane protein</topology>
    </subcellularLocation>
    <subcellularLocation>
        <location evidence="7">Membrane</location>
        <topology evidence="7">Multi-pass membrane protein</topology>
    </subcellularLocation>
</comment>
<keyword evidence="2 7" id="KW-0813">Transport</keyword>
<dbReference type="EMBL" id="CAICTM010000184">
    <property type="protein sequence ID" value="CAB9504092.1"/>
    <property type="molecule type" value="Genomic_DNA"/>
</dbReference>
<evidence type="ECO:0000256" key="4">
    <source>
        <dbReference type="ARBA" id="ARBA00022692"/>
    </source>
</evidence>
<dbReference type="PANTHER" id="PTHR42865">
    <property type="entry name" value="PROTON/GLUTAMATE-ASPARTATE SYMPORTER"/>
    <property type="match status" value="1"/>
</dbReference>
<feature type="transmembrane region" description="Helical" evidence="7">
    <location>
        <begin position="271"/>
        <end position="296"/>
    </location>
</feature>
<gene>
    <name evidence="9" type="ORF">SEMRO_185_G080390.1</name>
</gene>
<dbReference type="Gene3D" id="1.10.3860.10">
    <property type="entry name" value="Sodium:dicarboxylate symporter"/>
    <property type="match status" value="1"/>
</dbReference>
<protein>
    <recommendedName>
        <fullName evidence="7">Amino acid transporter</fullName>
    </recommendedName>
</protein>
<evidence type="ECO:0000256" key="8">
    <source>
        <dbReference type="SAM" id="MobiDB-lite"/>
    </source>
</evidence>
<dbReference type="SUPFAM" id="SSF118215">
    <property type="entry name" value="Proton glutamate symport protein"/>
    <property type="match status" value="1"/>
</dbReference>
<feature type="transmembrane region" description="Helical" evidence="7">
    <location>
        <begin position="231"/>
        <end position="250"/>
    </location>
</feature>
<evidence type="ECO:0000256" key="7">
    <source>
        <dbReference type="RuleBase" id="RU361216"/>
    </source>
</evidence>
<dbReference type="InterPro" id="IPR036458">
    <property type="entry name" value="Na:dicarbo_symporter_sf"/>
</dbReference>
<feature type="compositionally biased region" description="Acidic residues" evidence="8">
    <location>
        <begin position="520"/>
        <end position="533"/>
    </location>
</feature>
<organism evidence="9 10">
    <name type="scientific">Seminavis robusta</name>
    <dbReference type="NCBI Taxonomy" id="568900"/>
    <lineage>
        <taxon>Eukaryota</taxon>
        <taxon>Sar</taxon>
        <taxon>Stramenopiles</taxon>
        <taxon>Ochrophyta</taxon>
        <taxon>Bacillariophyta</taxon>
        <taxon>Bacillariophyceae</taxon>
        <taxon>Bacillariophycidae</taxon>
        <taxon>Naviculales</taxon>
        <taxon>Naviculaceae</taxon>
        <taxon>Seminavis</taxon>
    </lineage>
</organism>
<comment type="caution">
    <text evidence="9">The sequence shown here is derived from an EMBL/GenBank/DDBJ whole genome shotgun (WGS) entry which is preliminary data.</text>
</comment>
<keyword evidence="5 7" id="KW-1133">Transmembrane helix</keyword>
<evidence type="ECO:0000256" key="2">
    <source>
        <dbReference type="ARBA" id="ARBA00022448"/>
    </source>
</evidence>
<evidence type="ECO:0000313" key="10">
    <source>
        <dbReference type="Proteomes" id="UP001153069"/>
    </source>
</evidence>
<keyword evidence="10" id="KW-1185">Reference proteome</keyword>
<dbReference type="Proteomes" id="UP001153069">
    <property type="component" value="Unassembled WGS sequence"/>
</dbReference>
<comment type="similarity">
    <text evidence="7">Belongs to the dicarboxylate/amino acid:cation symporter (DAACS) (TC 2.A.23) family.</text>
</comment>
<evidence type="ECO:0000256" key="1">
    <source>
        <dbReference type="ARBA" id="ARBA00004651"/>
    </source>
</evidence>
<feature type="transmembrane region" description="Helical" evidence="7">
    <location>
        <begin position="113"/>
        <end position="136"/>
    </location>
</feature>
<feature type="transmembrane region" description="Helical" evidence="7">
    <location>
        <begin position="30"/>
        <end position="53"/>
    </location>
</feature>
<evidence type="ECO:0000256" key="5">
    <source>
        <dbReference type="ARBA" id="ARBA00022989"/>
    </source>
</evidence>
<dbReference type="InterPro" id="IPR001991">
    <property type="entry name" value="Na-dicarboxylate_symporter"/>
</dbReference>
<evidence type="ECO:0000256" key="3">
    <source>
        <dbReference type="ARBA" id="ARBA00022475"/>
    </source>
</evidence>
<evidence type="ECO:0000313" key="9">
    <source>
        <dbReference type="EMBL" id="CAB9504092.1"/>
    </source>
</evidence>
<keyword evidence="3" id="KW-1003">Cell membrane</keyword>
<dbReference type="Pfam" id="PF00375">
    <property type="entry name" value="SDF"/>
    <property type="match status" value="1"/>
</dbReference>
<dbReference type="AlphaFoldDB" id="A0A9N8DJ32"/>
<feature type="region of interest" description="Disordered" evidence="8">
    <location>
        <begin position="497"/>
        <end position="545"/>
    </location>
</feature>
<dbReference type="PRINTS" id="PR00173">
    <property type="entry name" value="EDTRNSPORT"/>
</dbReference>
<dbReference type="GO" id="GO:0005886">
    <property type="term" value="C:plasma membrane"/>
    <property type="evidence" value="ECO:0007669"/>
    <property type="project" value="UniProtKB-SubCell"/>
</dbReference>
<proteinExistence type="inferred from homology"/>
<accession>A0A9N8DJ32</accession>
<name>A0A9N8DJ32_9STRA</name>
<evidence type="ECO:0000256" key="6">
    <source>
        <dbReference type="ARBA" id="ARBA00023136"/>
    </source>
</evidence>
<sequence length="545" mass="58322">MPSNHNKNTNEMVESEANAHHTGCGVLGRYPVLSVLIFAATGLAIGIGLSAWEPEDPTDKETAVKWIGLVGDMFIRALKAVVLPLVFVNVILSMIDMMSVGRASVVGGKTIGLYLLTTFVASIIGIVSILTFKGLFKTETVDSNFEAKVLLGCSAEEGSYLTHGANGTVFCTASNLTEDMSNYFTIEDIDKTFVHSSTGVAELSFSDTLYDGVFVKMIPSNIFVEFVNSNFAAVVVFAICLGAALSRCLYKRGVNTADSVLINFLKEVDDVLITLIHWIIAITPFAVLSLIASAVGGQNDLADAFSNVAYLCLAVMSGMFVHVFVTYTSILGFITKSNPFEYMRFIIPAQTTAFACASSAATLPVSMQCAEDSGKVPPFVARFVLPLGASINMDGSAIYFPCACVWLAVLNGIEPTFGNYVLLSFLSTIGSAGTAPVPAAGLVMVLTAYNSVFGTTGVPDGFEFVVAIDWFLDRLCTVVNVTGDNIVARSIAHMVEEEEDDEMEKPDASTRTKRMSVADSNDEGSNLEEEEEGIPPALKMPDFSV</sequence>
<feature type="transmembrane region" description="Helical" evidence="7">
    <location>
        <begin position="308"/>
        <end position="334"/>
    </location>
</feature>
<dbReference type="GO" id="GO:0015293">
    <property type="term" value="F:symporter activity"/>
    <property type="evidence" value="ECO:0007669"/>
    <property type="project" value="UniProtKB-UniRule"/>
</dbReference>
<dbReference type="PANTHER" id="PTHR42865:SF7">
    <property type="entry name" value="PROTON_GLUTAMATE-ASPARTATE SYMPORTER"/>
    <property type="match status" value="1"/>
</dbReference>
<feature type="transmembrane region" description="Helical" evidence="7">
    <location>
        <begin position="73"/>
        <end position="92"/>
    </location>
</feature>
<dbReference type="OrthoDB" id="70718at2759"/>
<reference evidence="9" key="1">
    <citation type="submission" date="2020-06" db="EMBL/GenBank/DDBJ databases">
        <authorList>
            <consortium name="Plant Systems Biology data submission"/>
        </authorList>
    </citation>
    <scope>NUCLEOTIDE SEQUENCE</scope>
    <source>
        <strain evidence="9">D6</strain>
    </source>
</reference>
<keyword evidence="4 7" id="KW-0812">Transmembrane</keyword>
<keyword evidence="6 7" id="KW-0472">Membrane</keyword>